<evidence type="ECO:0000313" key="2">
    <source>
        <dbReference type="EMBL" id="AWL11678.1"/>
    </source>
</evidence>
<dbReference type="Gene3D" id="3.40.50.300">
    <property type="entry name" value="P-loop containing nucleotide triphosphate hydrolases"/>
    <property type="match status" value="1"/>
</dbReference>
<protein>
    <submittedName>
        <fullName evidence="2">General secretion pathway protein A</fullName>
    </submittedName>
</protein>
<dbReference type="InterPro" id="IPR052026">
    <property type="entry name" value="ExeA_AAA_ATPase_DNA-bind"/>
</dbReference>
<dbReference type="InterPro" id="IPR017466">
    <property type="entry name" value="XrtA-assoc_ATPase-like"/>
</dbReference>
<reference evidence="2 3" key="1">
    <citation type="submission" date="2018-05" db="EMBL/GenBank/DDBJ databases">
        <title>Salinimonas sp. HMF8227 Genome sequencing and assembly.</title>
        <authorList>
            <person name="Kang H."/>
            <person name="Kang J."/>
            <person name="Cha I."/>
            <person name="Kim H."/>
            <person name="Joh K."/>
        </authorList>
    </citation>
    <scope>NUCLEOTIDE SEQUENCE [LARGE SCALE GENOMIC DNA]</scope>
    <source>
        <strain evidence="2 3">HMF8227</strain>
    </source>
</reference>
<dbReference type="RefSeq" id="WP_109339303.1">
    <property type="nucleotide sequence ID" value="NZ_CP029347.1"/>
</dbReference>
<accession>A0A2S2E216</accession>
<dbReference type="InterPro" id="IPR003593">
    <property type="entry name" value="AAA+_ATPase"/>
</dbReference>
<dbReference type="GO" id="GO:0016887">
    <property type="term" value="F:ATP hydrolysis activity"/>
    <property type="evidence" value="ECO:0007669"/>
    <property type="project" value="InterPro"/>
</dbReference>
<dbReference type="EMBL" id="CP029347">
    <property type="protein sequence ID" value="AWL11678.1"/>
    <property type="molecule type" value="Genomic_DNA"/>
</dbReference>
<dbReference type="InterPro" id="IPR027417">
    <property type="entry name" value="P-loop_NTPase"/>
</dbReference>
<dbReference type="Proteomes" id="UP000245728">
    <property type="component" value="Chromosome"/>
</dbReference>
<dbReference type="NCBIfam" id="TIGR03015">
    <property type="entry name" value="pepcterm_ATPase"/>
    <property type="match status" value="1"/>
</dbReference>
<dbReference type="SUPFAM" id="SSF52540">
    <property type="entry name" value="P-loop containing nucleoside triphosphate hydrolases"/>
    <property type="match status" value="1"/>
</dbReference>
<dbReference type="KEGG" id="salh:HMF8227_01197"/>
<dbReference type="InterPro" id="IPR049945">
    <property type="entry name" value="AAA_22"/>
</dbReference>
<dbReference type="SMART" id="SM00382">
    <property type="entry name" value="AAA"/>
    <property type="match status" value="1"/>
</dbReference>
<name>A0A2S2E216_9ALTE</name>
<gene>
    <name evidence="2" type="ORF">HMF8227_01197</name>
</gene>
<dbReference type="PANTHER" id="PTHR35894">
    <property type="entry name" value="GENERAL SECRETION PATHWAY PROTEIN A-RELATED"/>
    <property type="match status" value="1"/>
</dbReference>
<dbReference type="AlphaFoldDB" id="A0A2S2E216"/>
<feature type="domain" description="AAA+ ATPase" evidence="1">
    <location>
        <begin position="42"/>
        <end position="258"/>
    </location>
</feature>
<dbReference type="OrthoDB" id="9780149at2"/>
<proteinExistence type="predicted"/>
<evidence type="ECO:0000313" key="3">
    <source>
        <dbReference type="Proteomes" id="UP000245728"/>
    </source>
</evidence>
<dbReference type="PANTHER" id="PTHR35894:SF1">
    <property type="entry name" value="PHOSPHORIBULOKINASE _ URIDINE KINASE FAMILY"/>
    <property type="match status" value="1"/>
</dbReference>
<sequence>MYQSFYGLTDKPFHLTPDPNFFYGSSIHNRAMSYLQYGVQSGEGFIVISGDIGTGKTTLANSLIEQIRDDNITVLHMVTTRLEPEDLLRVTASKLGLSHQASSKAVLVEQIEQALTTLYDEGRRALLIVDEAQNLPPESVEELRMLSNFQTQGRPLLQSFLLGQKELRTLLRGPEMEQFRQRIVASLNLTPLNHQETAEYIQYRIDCVSRQPQRIFTDQALDVIFEYSQGVPRKINTLADRALLFGYLSEARIIDADDVKRVLEELTEESLVEGALDAQYPLDEDKAALEFGDNKVEEDLEYLKTSIAEIRDTLEVTLKHKLKLSRYLDNVIKRRLERLKQGNDAP</sequence>
<dbReference type="CDD" id="cd02019">
    <property type="entry name" value="NK"/>
    <property type="match status" value="1"/>
</dbReference>
<dbReference type="Pfam" id="PF13401">
    <property type="entry name" value="AAA_22"/>
    <property type="match status" value="1"/>
</dbReference>
<organism evidence="2 3">
    <name type="scientific">Saliniradius amylolyticus</name>
    <dbReference type="NCBI Taxonomy" id="2183582"/>
    <lineage>
        <taxon>Bacteria</taxon>
        <taxon>Pseudomonadati</taxon>
        <taxon>Pseudomonadota</taxon>
        <taxon>Gammaproteobacteria</taxon>
        <taxon>Alteromonadales</taxon>
        <taxon>Alteromonadaceae</taxon>
        <taxon>Saliniradius</taxon>
    </lineage>
</organism>
<keyword evidence="3" id="KW-1185">Reference proteome</keyword>
<evidence type="ECO:0000259" key="1">
    <source>
        <dbReference type="SMART" id="SM00382"/>
    </source>
</evidence>